<sequence length="310" mass="34675">MEMQPAAVPPIEPARMGPPPPAPLPEELVEEILLRIPPSDPATLARAAVAQKRWCRLATGPGFRRRYRALHRTPPTLGFFCDHRDGDGFSTSFVPASSFRPNPRGADHRELRPVDARHGRVLLRVSPVMFGIVLRRFGLVVWYPVSGHQVVLPTPKGFCDEWIWRATVLCAAPAGSCDHDVDCHRGHFTVVLIGDYPNGMFSCVYSSQAGAWSKITFARHLGWACRLDEYSEERSAHVGNALYSMLKWGNKILKYDLGTREFSVMEPPVMLSREANTHSERIQLAAMEDGQLGLAVLREFTTLYILSTDE</sequence>
<evidence type="ECO:0008006" key="4">
    <source>
        <dbReference type="Google" id="ProtNLM"/>
    </source>
</evidence>
<protein>
    <recommendedName>
        <fullName evidence="4">F-box domain-containing protein</fullName>
    </recommendedName>
</protein>
<feature type="region of interest" description="Disordered" evidence="1">
    <location>
        <begin position="1"/>
        <end position="24"/>
    </location>
</feature>
<dbReference type="Proteomes" id="UP000823388">
    <property type="component" value="Chromosome 9K"/>
</dbReference>
<reference evidence="2" key="1">
    <citation type="submission" date="2020-05" db="EMBL/GenBank/DDBJ databases">
        <title>WGS assembly of Panicum virgatum.</title>
        <authorList>
            <person name="Lovell J.T."/>
            <person name="Jenkins J."/>
            <person name="Shu S."/>
            <person name="Juenger T.E."/>
            <person name="Schmutz J."/>
        </authorList>
    </citation>
    <scope>NUCLEOTIDE SEQUENCE</scope>
    <source>
        <strain evidence="2">AP13</strain>
    </source>
</reference>
<evidence type="ECO:0000313" key="3">
    <source>
        <dbReference type="Proteomes" id="UP000823388"/>
    </source>
</evidence>
<dbReference type="EMBL" id="CM029053">
    <property type="protein sequence ID" value="KAG2549069.1"/>
    <property type="molecule type" value="Genomic_DNA"/>
</dbReference>
<accession>A0A8T0NLB5</accession>
<dbReference type="SUPFAM" id="SSF81383">
    <property type="entry name" value="F-box domain"/>
    <property type="match status" value="1"/>
</dbReference>
<dbReference type="PANTHER" id="PTHR32133:SF386">
    <property type="entry name" value="F-BOX DOMAIN-CONTAINING PROTEIN"/>
    <property type="match status" value="1"/>
</dbReference>
<dbReference type="InterPro" id="IPR036047">
    <property type="entry name" value="F-box-like_dom_sf"/>
</dbReference>
<gene>
    <name evidence="2" type="ORF">PVAP13_9KG293600</name>
</gene>
<keyword evidence="3" id="KW-1185">Reference proteome</keyword>
<proteinExistence type="predicted"/>
<comment type="caution">
    <text evidence="2">The sequence shown here is derived from an EMBL/GenBank/DDBJ whole genome shotgun (WGS) entry which is preliminary data.</text>
</comment>
<feature type="compositionally biased region" description="Pro residues" evidence="1">
    <location>
        <begin position="7"/>
        <end position="24"/>
    </location>
</feature>
<evidence type="ECO:0000256" key="1">
    <source>
        <dbReference type="SAM" id="MobiDB-lite"/>
    </source>
</evidence>
<dbReference type="AlphaFoldDB" id="A0A8T0NLB5"/>
<dbReference type="PANTHER" id="PTHR32133">
    <property type="entry name" value="OS07G0120400 PROTEIN"/>
    <property type="match status" value="1"/>
</dbReference>
<name>A0A8T0NLB5_PANVG</name>
<organism evidence="2 3">
    <name type="scientific">Panicum virgatum</name>
    <name type="common">Blackwell switchgrass</name>
    <dbReference type="NCBI Taxonomy" id="38727"/>
    <lineage>
        <taxon>Eukaryota</taxon>
        <taxon>Viridiplantae</taxon>
        <taxon>Streptophyta</taxon>
        <taxon>Embryophyta</taxon>
        <taxon>Tracheophyta</taxon>
        <taxon>Spermatophyta</taxon>
        <taxon>Magnoliopsida</taxon>
        <taxon>Liliopsida</taxon>
        <taxon>Poales</taxon>
        <taxon>Poaceae</taxon>
        <taxon>PACMAD clade</taxon>
        <taxon>Panicoideae</taxon>
        <taxon>Panicodae</taxon>
        <taxon>Paniceae</taxon>
        <taxon>Panicinae</taxon>
        <taxon>Panicum</taxon>
        <taxon>Panicum sect. Hiantes</taxon>
    </lineage>
</organism>
<evidence type="ECO:0000313" key="2">
    <source>
        <dbReference type="EMBL" id="KAG2549069.1"/>
    </source>
</evidence>